<feature type="chain" id="PRO_5013868960" evidence="2">
    <location>
        <begin position="16"/>
        <end position="401"/>
    </location>
</feature>
<feature type="signal peptide" evidence="2">
    <location>
        <begin position="1"/>
        <end position="15"/>
    </location>
</feature>
<evidence type="ECO:0000313" key="6">
    <source>
        <dbReference type="Proteomes" id="UP000230233"/>
    </source>
</evidence>
<keyword evidence="1" id="KW-0472">Membrane</keyword>
<dbReference type="EMBL" id="PDUG01000007">
    <property type="protein sequence ID" value="PIC14474.1"/>
    <property type="molecule type" value="Genomic_DNA"/>
</dbReference>
<feature type="transmembrane region" description="Helical" evidence="1">
    <location>
        <begin position="380"/>
        <end position="400"/>
    </location>
</feature>
<dbReference type="InterPro" id="IPR003366">
    <property type="entry name" value="CUB-like_dom"/>
</dbReference>
<feature type="domain" description="DUF7591" evidence="4">
    <location>
        <begin position="156"/>
        <end position="261"/>
    </location>
</feature>
<reference evidence="6" key="1">
    <citation type="submission" date="2017-10" db="EMBL/GenBank/DDBJ databases">
        <title>Rapid genome shrinkage in a self-fertile nematode reveals novel sperm competition proteins.</title>
        <authorList>
            <person name="Yin D."/>
            <person name="Schwarz E.M."/>
            <person name="Thomas C.G."/>
            <person name="Felde R.L."/>
            <person name="Korf I.F."/>
            <person name="Cutter A.D."/>
            <person name="Schartner C.M."/>
            <person name="Ralston E.J."/>
            <person name="Meyer B.J."/>
            <person name="Haag E.S."/>
        </authorList>
    </citation>
    <scope>NUCLEOTIDE SEQUENCE [LARGE SCALE GENOMIC DNA]</scope>
    <source>
        <strain evidence="6">JU1422</strain>
    </source>
</reference>
<dbReference type="PANTHER" id="PTHR47407:SF1">
    <property type="entry name" value="CUB-LIKE DOMAIN-CONTAINING PROTEIN"/>
    <property type="match status" value="1"/>
</dbReference>
<evidence type="ECO:0000313" key="5">
    <source>
        <dbReference type="EMBL" id="PIC14474.1"/>
    </source>
</evidence>
<organism evidence="5 6">
    <name type="scientific">Caenorhabditis nigoni</name>
    <dbReference type="NCBI Taxonomy" id="1611254"/>
    <lineage>
        <taxon>Eukaryota</taxon>
        <taxon>Metazoa</taxon>
        <taxon>Ecdysozoa</taxon>
        <taxon>Nematoda</taxon>
        <taxon>Chromadorea</taxon>
        <taxon>Rhabditida</taxon>
        <taxon>Rhabditina</taxon>
        <taxon>Rhabditomorpha</taxon>
        <taxon>Rhabditoidea</taxon>
        <taxon>Rhabditidae</taxon>
        <taxon>Peloderinae</taxon>
        <taxon>Caenorhabditis</taxon>
    </lineage>
</organism>
<sequence>MRFFILFSLAILVYADVPGCPNGLMSFNYSKLPVVFPSGGDLQTFPDFYNCQLQISVPLGYFAIFTLDVNSANPGKNAPVQVIDQTNQTENVFHSETEEFYLISKGGSINLSTGNSKTQFRVQINWKQSPYNHYLTVLFLGNSAETDIQFVEQLYENTQQFTEIQTLVYNGNITRELTMEASGNGKSIVQTYSSHSIVEGILSIDGTEYLDVYPHEGLKNMSNSIIRYRASDSSSQLPQQFNGQPNSYVLTGGKAKITLSNVQSRLEETKDFGRSGFLESRYFGQPWMDQDFKFGLKAVNSTTPTVFKFEFGTVPLENQDTLHVTIYNGGVDQTISYYNKKPTNGSLEVIGDYCTVSYDTGIGGIHNGSLIRYTVTQPKLTIGLSGIFSFVFVALNVFAFH</sequence>
<dbReference type="InterPro" id="IPR056013">
    <property type="entry name" value="DUF7591"/>
</dbReference>
<dbReference type="PANTHER" id="PTHR47407">
    <property type="entry name" value="PROTEIN CBG15905-RELATED"/>
    <property type="match status" value="1"/>
</dbReference>
<dbReference type="AlphaFoldDB" id="A0A2G5SHC4"/>
<evidence type="ECO:0000259" key="3">
    <source>
        <dbReference type="Pfam" id="PF02408"/>
    </source>
</evidence>
<evidence type="ECO:0000256" key="1">
    <source>
        <dbReference type="SAM" id="Phobius"/>
    </source>
</evidence>
<keyword evidence="1" id="KW-1133">Transmembrane helix</keyword>
<proteinExistence type="predicted"/>
<comment type="caution">
    <text evidence="5">The sequence shown here is derived from an EMBL/GenBank/DDBJ whole genome shotgun (WGS) entry which is preliminary data.</text>
</comment>
<keyword evidence="6" id="KW-1185">Reference proteome</keyword>
<dbReference type="Pfam" id="PF24511">
    <property type="entry name" value="DUF7591"/>
    <property type="match status" value="1"/>
</dbReference>
<protein>
    <submittedName>
        <fullName evidence="5">Uncharacterized protein</fullName>
    </submittedName>
</protein>
<gene>
    <name evidence="5" type="ORF">B9Z55_026775</name>
</gene>
<accession>A0A2G5SHC4</accession>
<feature type="domain" description="CUB-like" evidence="3">
    <location>
        <begin position="30"/>
        <end position="129"/>
    </location>
</feature>
<dbReference type="Pfam" id="PF02408">
    <property type="entry name" value="CUB_2"/>
    <property type="match status" value="1"/>
</dbReference>
<keyword evidence="2" id="KW-0732">Signal</keyword>
<name>A0A2G5SHC4_9PELO</name>
<evidence type="ECO:0000256" key="2">
    <source>
        <dbReference type="SAM" id="SignalP"/>
    </source>
</evidence>
<evidence type="ECO:0000259" key="4">
    <source>
        <dbReference type="Pfam" id="PF24511"/>
    </source>
</evidence>
<keyword evidence="1" id="KW-0812">Transmembrane</keyword>
<dbReference type="Proteomes" id="UP000230233">
    <property type="component" value="Unassembled WGS sequence"/>
</dbReference>